<feature type="compositionally biased region" description="Basic and acidic residues" evidence="1">
    <location>
        <begin position="1"/>
        <end position="12"/>
    </location>
</feature>
<keyword evidence="2" id="KW-1133">Transmembrane helix</keyword>
<feature type="region of interest" description="Disordered" evidence="1">
    <location>
        <begin position="1"/>
        <end position="130"/>
    </location>
</feature>
<feature type="compositionally biased region" description="Polar residues" evidence="1">
    <location>
        <begin position="89"/>
        <end position="130"/>
    </location>
</feature>
<proteinExistence type="predicted"/>
<evidence type="ECO:0000256" key="1">
    <source>
        <dbReference type="SAM" id="MobiDB-lite"/>
    </source>
</evidence>
<feature type="region of interest" description="Disordered" evidence="1">
    <location>
        <begin position="760"/>
        <end position="882"/>
    </location>
</feature>
<dbReference type="InterPro" id="IPR056722">
    <property type="entry name" value="DUF7820"/>
</dbReference>
<gene>
    <name evidence="4" type="ORF">GQ26_0070720</name>
</gene>
<feature type="region of interest" description="Disordered" evidence="1">
    <location>
        <begin position="257"/>
        <end position="373"/>
    </location>
</feature>
<dbReference type="EMBL" id="JPOX01000007">
    <property type="protein sequence ID" value="KFX50312.1"/>
    <property type="molecule type" value="Genomic_DNA"/>
</dbReference>
<protein>
    <submittedName>
        <fullName evidence="4">General secretion pathway protein A</fullName>
    </submittedName>
</protein>
<dbReference type="AlphaFoldDB" id="A0A093VCN6"/>
<reference evidence="4" key="1">
    <citation type="journal article" date="2014" name="PLoS Genet.">
        <title>Signature Gene Expression Reveals Novel Clues to the Molecular Mechanisms of Dimorphic Transition in Penicillium marneffei.</title>
        <authorList>
            <person name="Yang E."/>
            <person name="Wang G."/>
            <person name="Cai J."/>
            <person name="Woo P.C."/>
            <person name="Lau S.K."/>
            <person name="Yuen K.-Y."/>
            <person name="Chow W.-N."/>
            <person name="Lin X."/>
        </authorList>
    </citation>
    <scope>NUCLEOTIDE SEQUENCE [LARGE SCALE GENOMIC DNA]</scope>
    <source>
        <strain evidence="4">PM1</strain>
    </source>
</reference>
<feature type="compositionally biased region" description="Basic and acidic residues" evidence="1">
    <location>
        <begin position="859"/>
        <end position="882"/>
    </location>
</feature>
<feature type="region of interest" description="Disordered" evidence="1">
    <location>
        <begin position="894"/>
        <end position="915"/>
    </location>
</feature>
<evidence type="ECO:0000256" key="2">
    <source>
        <dbReference type="SAM" id="Phobius"/>
    </source>
</evidence>
<organism evidence="4">
    <name type="scientific">Talaromyces marneffei PM1</name>
    <dbReference type="NCBI Taxonomy" id="1077442"/>
    <lineage>
        <taxon>Eukaryota</taxon>
        <taxon>Fungi</taxon>
        <taxon>Dikarya</taxon>
        <taxon>Ascomycota</taxon>
        <taxon>Pezizomycotina</taxon>
        <taxon>Eurotiomycetes</taxon>
        <taxon>Eurotiomycetidae</taxon>
        <taxon>Eurotiales</taxon>
        <taxon>Trichocomaceae</taxon>
        <taxon>Talaromyces</taxon>
        <taxon>Talaromyces sect. Talaromyces</taxon>
    </lineage>
</organism>
<feature type="compositionally biased region" description="Low complexity" evidence="1">
    <location>
        <begin position="616"/>
        <end position="639"/>
    </location>
</feature>
<accession>A0A093VCN6</accession>
<feature type="region of interest" description="Disordered" evidence="1">
    <location>
        <begin position="616"/>
        <end position="643"/>
    </location>
</feature>
<feature type="compositionally biased region" description="Basic and acidic residues" evidence="1">
    <location>
        <begin position="312"/>
        <end position="325"/>
    </location>
</feature>
<keyword evidence="2" id="KW-0472">Membrane</keyword>
<feature type="compositionally biased region" description="Polar residues" evidence="1">
    <location>
        <begin position="774"/>
        <end position="787"/>
    </location>
</feature>
<feature type="compositionally biased region" description="Low complexity" evidence="1">
    <location>
        <begin position="341"/>
        <end position="357"/>
    </location>
</feature>
<sequence>MVRHNETPRDSIDNTLPEMSDIVPADGSLFRPSHPRQPSNPNVFSDDYSVDSIDAPLFSNHQRTNSFSSFDSTSTVEPRHYDTPKPVAENSTRVNLLDQQPSRRSQASVHESLSLDRTISHQSQIPSASNNGINIDPFADQPTQSFPDNARPSSIRKGITGLNRQSTISTVSTRSGYTPVPRAMSPYRGATGPSHPYAMYPQVGVGRSPSVATVSTIRHADSPLRGQNGPQHPYGMYPQNIDYEEDLGDQPIPVGFPPRGIQPQGTTTRADDVGDIIGPDGHLEQLPPYSRYPDGVIRPTMDRGPASIASDMRGRFERYQDEPNNRPDSSSGSGALVNVDSSEPLRSPTSSSERSSTPVAPVPEEKPRRKGQQKCCGAPIGLVVMLSMAMVICVLLGGVIGGVLGERAATHRAQLAAAERPSHPASVVTVTYTSDVTPYTATPTGFAALPTGSYQVPWIVTNVSKFCVGTSNQMQSWSCQITNPLPVNIQGSIMSSSITVQQPSIQNGHFEYGAQLPYDINPLQQHLDIMIDKEDPQLGPALFFQTLFNKLVIVQDSQDMRSKRSLGESATSGNGFVDEQNQNTKYPKPWFCWWNQTQIETFIYINQTKDATGSGITSTTSSATQPPLITTAPSPTATAGSQKRDLRDLLLRDNISGIYPRKVKVKEHRVNPNAPNAYCQQMQVNPDNSITPIQGQRFNINETAPSASHDGSPPCYYSLIILLAIIIHCHLVSILRMPRSTTVVKLLCPSLLGARASIASRTSAYRSRTKRYSHQSYGSNDNPQGHQPASRKSRELEHPGPPPPDVRKDSPSRTNPEASQKKEQQEQPHEDSYHKKQPSNKARPTLSTGRESPNVDEEGNVRGDVPEDVKRHNAELDQRYDRAYNQIRDEGKVSKGFWKGNGRGLTEDQGGARAQ</sequence>
<dbReference type="PANTHER" id="PTHR42078">
    <property type="entry name" value="GLUCAN 1, 4-ALPHA-GLUCOSIDASE"/>
    <property type="match status" value="1"/>
</dbReference>
<feature type="compositionally biased region" description="Low complexity" evidence="1">
    <location>
        <begin position="66"/>
        <end position="75"/>
    </location>
</feature>
<evidence type="ECO:0000313" key="4">
    <source>
        <dbReference type="EMBL" id="KFX50312.1"/>
    </source>
</evidence>
<name>A0A093VCN6_TALMA</name>
<comment type="caution">
    <text evidence="4">The sequence shown here is derived from an EMBL/GenBank/DDBJ whole genome shotgun (WGS) entry which is preliminary data.</text>
</comment>
<feature type="compositionally biased region" description="Basic and acidic residues" evidence="1">
    <location>
        <begin position="819"/>
        <end position="834"/>
    </location>
</feature>
<feature type="compositionally biased region" description="Polar residues" evidence="1">
    <location>
        <begin position="839"/>
        <end position="851"/>
    </location>
</feature>
<dbReference type="Pfam" id="PF25130">
    <property type="entry name" value="DUF7820"/>
    <property type="match status" value="1"/>
</dbReference>
<dbReference type="PANTHER" id="PTHR42078:SF1">
    <property type="entry name" value="GLUCAN 1, 4-ALPHA-GLUCOSIDASE"/>
    <property type="match status" value="1"/>
</dbReference>
<evidence type="ECO:0000259" key="3">
    <source>
        <dbReference type="Pfam" id="PF25130"/>
    </source>
</evidence>
<feature type="transmembrane region" description="Helical" evidence="2">
    <location>
        <begin position="376"/>
        <end position="404"/>
    </location>
</feature>
<feature type="domain" description="DUF7820" evidence="3">
    <location>
        <begin position="429"/>
        <end position="695"/>
    </location>
</feature>
<keyword evidence="2" id="KW-0812">Transmembrane</keyword>